<keyword evidence="3" id="KW-0067">ATP-binding</keyword>
<dbReference type="InterPro" id="IPR008988">
    <property type="entry name" value="Transcriptional_repressor_C"/>
</dbReference>
<evidence type="ECO:0000256" key="3">
    <source>
        <dbReference type="ARBA" id="ARBA00022840"/>
    </source>
</evidence>
<dbReference type="EC" id="6.3.4.15" evidence="5"/>
<evidence type="ECO:0000256" key="4">
    <source>
        <dbReference type="ARBA" id="ARBA00023267"/>
    </source>
</evidence>
<keyword evidence="4" id="KW-0092">Biotin</keyword>
<dbReference type="Gene3D" id="3.30.930.10">
    <property type="entry name" value="Bira Bifunctional Protein, Domain 2"/>
    <property type="match status" value="1"/>
</dbReference>
<dbReference type="EMBL" id="JACJKX010000001">
    <property type="protein sequence ID" value="MBM6927737.1"/>
    <property type="molecule type" value="Genomic_DNA"/>
</dbReference>
<evidence type="ECO:0000313" key="9">
    <source>
        <dbReference type="Proteomes" id="UP000777002"/>
    </source>
</evidence>
<reference evidence="8 9" key="1">
    <citation type="journal article" date="2021" name="Sci. Rep.">
        <title>The distribution of antibiotic resistance genes in chicken gut microbiota commensals.</title>
        <authorList>
            <person name="Juricova H."/>
            <person name="Matiasovicova J."/>
            <person name="Kubasova T."/>
            <person name="Cejkova D."/>
            <person name="Rychlik I."/>
        </authorList>
    </citation>
    <scope>NUCLEOTIDE SEQUENCE [LARGE SCALE GENOMIC DNA]</scope>
    <source>
        <strain evidence="8 9">An562</strain>
    </source>
</reference>
<dbReference type="InterPro" id="IPR045864">
    <property type="entry name" value="aa-tRNA-synth_II/BPL/LPL"/>
</dbReference>
<dbReference type="GO" id="GO:0004077">
    <property type="term" value="F:biotin--[biotin carboxyl-carrier protein] ligase activity"/>
    <property type="evidence" value="ECO:0007669"/>
    <property type="project" value="UniProtKB-EC"/>
</dbReference>
<feature type="domain" description="BPL/LPL catalytic" evidence="7">
    <location>
        <begin position="1"/>
        <end position="182"/>
    </location>
</feature>
<evidence type="ECO:0000259" key="7">
    <source>
        <dbReference type="PROSITE" id="PS51733"/>
    </source>
</evidence>
<evidence type="ECO:0000256" key="2">
    <source>
        <dbReference type="ARBA" id="ARBA00022741"/>
    </source>
</evidence>
<dbReference type="PANTHER" id="PTHR12835">
    <property type="entry name" value="BIOTIN PROTEIN LIGASE"/>
    <property type="match status" value="1"/>
</dbReference>
<dbReference type="Pfam" id="PF02237">
    <property type="entry name" value="BPL_C"/>
    <property type="match status" value="1"/>
</dbReference>
<dbReference type="Proteomes" id="UP000777002">
    <property type="component" value="Unassembled WGS sequence"/>
</dbReference>
<name>A0ABS2GS06_9BURK</name>
<dbReference type="PANTHER" id="PTHR12835:SF5">
    <property type="entry name" value="BIOTIN--PROTEIN LIGASE"/>
    <property type="match status" value="1"/>
</dbReference>
<dbReference type="InterPro" id="IPR003142">
    <property type="entry name" value="BPL_C"/>
</dbReference>
<evidence type="ECO:0000256" key="6">
    <source>
        <dbReference type="ARBA" id="ARBA00047846"/>
    </source>
</evidence>
<keyword evidence="1 8" id="KW-0436">Ligase</keyword>
<dbReference type="NCBIfam" id="TIGR00121">
    <property type="entry name" value="birA_ligase"/>
    <property type="match status" value="1"/>
</dbReference>
<evidence type="ECO:0000256" key="1">
    <source>
        <dbReference type="ARBA" id="ARBA00022598"/>
    </source>
</evidence>
<sequence length="249" mass="27122">MTISDPISYECVSETGSTNSDLLERIRKEGLSHTVVLRALRQTQGRGTRGRTWSGNVDCLMFSVAIPIGNNLQIMSGITLAIGAHVVLALRKRGINAEVKWPNDILLNGKKLAGILVESAKGPNHQYSLVIGIGFNLKTQNCSSDYGHASLSDVGLPTMDFDAQYWLSILVDGILESVREVNNCGLGPTVALWDKIMAYKNQVVLIFEEEEAPYEATLVGIDSKGHLLVRSDNGIKTLISGTISLRLKK</sequence>
<gene>
    <name evidence="8" type="ORF">H5985_00380</name>
</gene>
<dbReference type="InterPro" id="IPR004408">
    <property type="entry name" value="Biotin_CoA_COase_ligase"/>
</dbReference>
<protein>
    <recommendedName>
        <fullName evidence="5">biotin--[biotin carboxyl-carrier protein] ligase</fullName>
        <ecNumber evidence="5">6.3.4.15</ecNumber>
    </recommendedName>
</protein>
<dbReference type="RefSeq" id="WP_205049334.1">
    <property type="nucleotide sequence ID" value="NZ_JACJKX010000001.1"/>
</dbReference>
<dbReference type="Gene3D" id="2.30.30.100">
    <property type="match status" value="1"/>
</dbReference>
<comment type="caution">
    <text evidence="8">The sequence shown here is derived from an EMBL/GenBank/DDBJ whole genome shotgun (WGS) entry which is preliminary data.</text>
</comment>
<evidence type="ECO:0000313" key="8">
    <source>
        <dbReference type="EMBL" id="MBM6927737.1"/>
    </source>
</evidence>
<accession>A0ABS2GS06</accession>
<dbReference type="SUPFAM" id="SSF50037">
    <property type="entry name" value="C-terminal domain of transcriptional repressors"/>
    <property type="match status" value="1"/>
</dbReference>
<proteinExistence type="predicted"/>
<keyword evidence="2" id="KW-0547">Nucleotide-binding</keyword>
<organism evidence="8 9">
    <name type="scientific">Parasutterella secunda</name>
    <dbReference type="NCBI Taxonomy" id="626947"/>
    <lineage>
        <taxon>Bacteria</taxon>
        <taxon>Pseudomonadati</taxon>
        <taxon>Pseudomonadota</taxon>
        <taxon>Betaproteobacteria</taxon>
        <taxon>Burkholderiales</taxon>
        <taxon>Sutterellaceae</taxon>
        <taxon>Parasutterella</taxon>
    </lineage>
</organism>
<dbReference type="InterPro" id="IPR004143">
    <property type="entry name" value="BPL_LPL_catalytic"/>
</dbReference>
<comment type="catalytic activity">
    <reaction evidence="6">
        <text>biotin + L-lysyl-[protein] + ATP = N(6)-biotinyl-L-lysyl-[protein] + AMP + diphosphate + H(+)</text>
        <dbReference type="Rhea" id="RHEA:11756"/>
        <dbReference type="Rhea" id="RHEA-COMP:9752"/>
        <dbReference type="Rhea" id="RHEA-COMP:10505"/>
        <dbReference type="ChEBI" id="CHEBI:15378"/>
        <dbReference type="ChEBI" id="CHEBI:29969"/>
        <dbReference type="ChEBI" id="CHEBI:30616"/>
        <dbReference type="ChEBI" id="CHEBI:33019"/>
        <dbReference type="ChEBI" id="CHEBI:57586"/>
        <dbReference type="ChEBI" id="CHEBI:83144"/>
        <dbReference type="ChEBI" id="CHEBI:456215"/>
        <dbReference type="EC" id="6.3.4.15"/>
    </reaction>
</comment>
<evidence type="ECO:0000256" key="5">
    <source>
        <dbReference type="ARBA" id="ARBA00024227"/>
    </source>
</evidence>
<dbReference type="SUPFAM" id="SSF55681">
    <property type="entry name" value="Class II aaRS and biotin synthetases"/>
    <property type="match status" value="1"/>
</dbReference>
<dbReference type="PROSITE" id="PS51733">
    <property type="entry name" value="BPL_LPL_CATALYTIC"/>
    <property type="match status" value="1"/>
</dbReference>
<dbReference type="CDD" id="cd16442">
    <property type="entry name" value="BPL"/>
    <property type="match status" value="1"/>
</dbReference>
<dbReference type="Pfam" id="PF03099">
    <property type="entry name" value="BPL_LplA_LipB"/>
    <property type="match status" value="1"/>
</dbReference>
<keyword evidence="9" id="KW-1185">Reference proteome</keyword>